<dbReference type="Pfam" id="PF00089">
    <property type="entry name" value="Trypsin"/>
    <property type="match status" value="1"/>
</dbReference>
<dbReference type="InterPro" id="IPR043504">
    <property type="entry name" value="Peptidase_S1_PA_chymotrypsin"/>
</dbReference>
<reference evidence="5" key="2">
    <citation type="journal article" date="2013" name="Nat. Commun.">
        <title>Genome of the Chinese tree shrew.</title>
        <authorList>
            <person name="Fan Y."/>
            <person name="Huang Z.Y."/>
            <person name="Cao C.C."/>
            <person name="Chen C.S."/>
            <person name="Chen Y.X."/>
            <person name="Fan D.D."/>
            <person name="He J."/>
            <person name="Hou H.L."/>
            <person name="Hu L."/>
            <person name="Hu X.T."/>
            <person name="Jiang X.T."/>
            <person name="Lai R."/>
            <person name="Lang Y.S."/>
            <person name="Liang B."/>
            <person name="Liao S.G."/>
            <person name="Mu D."/>
            <person name="Ma Y.Y."/>
            <person name="Niu Y.Y."/>
            <person name="Sun X.Q."/>
            <person name="Xia J.Q."/>
            <person name="Xiao J."/>
            <person name="Xiong Z.Q."/>
            <person name="Xu L."/>
            <person name="Yang L."/>
            <person name="Zhang Y."/>
            <person name="Zhao W."/>
            <person name="Zhao X.D."/>
            <person name="Zheng Y.T."/>
            <person name="Zhou J.M."/>
            <person name="Zhu Y.B."/>
            <person name="Zhang G.J."/>
            <person name="Wang J."/>
            <person name="Yao Y.G."/>
        </authorList>
    </citation>
    <scope>NUCLEOTIDE SEQUENCE [LARGE SCALE GENOMIC DNA]</scope>
</reference>
<dbReference type="InterPro" id="IPR033116">
    <property type="entry name" value="TRYPSIN_SER"/>
</dbReference>
<dbReference type="InterPro" id="IPR001314">
    <property type="entry name" value="Peptidase_S1A"/>
</dbReference>
<dbReference type="STRING" id="246437.L9JN14"/>
<dbReference type="EMBL" id="KB320965">
    <property type="protein sequence ID" value="ELW51768.1"/>
    <property type="molecule type" value="Genomic_DNA"/>
</dbReference>
<dbReference type="CDD" id="cd00190">
    <property type="entry name" value="Tryp_SPc"/>
    <property type="match status" value="1"/>
</dbReference>
<comment type="similarity">
    <text evidence="2">Belongs to the peptidase S1 family. CLIP subfamily.</text>
</comment>
<dbReference type="AlphaFoldDB" id="L9JN14"/>
<sequence length="310" mass="33859">MAGSTARAVSRKSPATIFSLLRQQLGSPRVNISQGGSGSLLCGESAPGPNVGTVELDSKSQAPEKYQILLGNTQLYSQTQHSQKISVNQIIIHPDFEKFHAFGSDIAMLQLSQPVNFTSYVVPACLPSLDLQLPSHASCWITGWGMLTEDSEGVWETGREGKVGLIENKFCNILYAIKTGQAQNYSVHEEMLCAGDLTTGKAICQGDSGGPLICSLPRTWVLVGLASWGLSCRHPTYPSIYTRVAYFTDWIERVKRLTPLPKETSIPAQAHSSFQPKNAAGFPRPYMALMPPQIWLLPPLTLEVLSQALW</sequence>
<dbReference type="InterPro" id="IPR009003">
    <property type="entry name" value="Peptidase_S1_PA"/>
</dbReference>
<dbReference type="PROSITE" id="PS50240">
    <property type="entry name" value="TRYPSIN_DOM"/>
    <property type="match status" value="1"/>
</dbReference>
<gene>
    <name evidence="4" type="ORF">TREES_T100016181</name>
</gene>
<protein>
    <submittedName>
        <fullName evidence="4">Putative serine protease 47</fullName>
    </submittedName>
</protein>
<keyword evidence="1" id="KW-1015">Disulfide bond</keyword>
<dbReference type="GO" id="GO:0004252">
    <property type="term" value="F:serine-type endopeptidase activity"/>
    <property type="evidence" value="ECO:0007669"/>
    <property type="project" value="InterPro"/>
</dbReference>
<dbReference type="Proteomes" id="UP000011518">
    <property type="component" value="Unassembled WGS sequence"/>
</dbReference>
<keyword evidence="4" id="KW-0378">Hydrolase</keyword>
<dbReference type="PRINTS" id="PR00722">
    <property type="entry name" value="CHYMOTRYPSIN"/>
</dbReference>
<accession>L9JN14</accession>
<evidence type="ECO:0000256" key="2">
    <source>
        <dbReference type="ARBA" id="ARBA00024195"/>
    </source>
</evidence>
<dbReference type="InParanoid" id="L9JN14"/>
<dbReference type="SMART" id="SM00020">
    <property type="entry name" value="Tryp_SPc"/>
    <property type="match status" value="1"/>
</dbReference>
<dbReference type="GO" id="GO:0006508">
    <property type="term" value="P:proteolysis"/>
    <property type="evidence" value="ECO:0007669"/>
    <property type="project" value="UniProtKB-KW"/>
</dbReference>
<dbReference type="Gene3D" id="2.40.10.10">
    <property type="entry name" value="Trypsin-like serine proteases"/>
    <property type="match status" value="2"/>
</dbReference>
<name>L9JN14_TUPCH</name>
<evidence type="ECO:0000256" key="1">
    <source>
        <dbReference type="ARBA" id="ARBA00023157"/>
    </source>
</evidence>
<proteinExistence type="inferred from homology"/>
<feature type="domain" description="Peptidase S1" evidence="3">
    <location>
        <begin position="1"/>
        <end position="256"/>
    </location>
</feature>
<dbReference type="FunFam" id="2.40.10.10:FF:000002">
    <property type="entry name" value="Transmembrane protease serine"/>
    <property type="match status" value="1"/>
</dbReference>
<evidence type="ECO:0000313" key="4">
    <source>
        <dbReference type="EMBL" id="ELW51768.1"/>
    </source>
</evidence>
<dbReference type="PANTHER" id="PTHR24253">
    <property type="entry name" value="TRANSMEMBRANE PROTEASE SERINE"/>
    <property type="match status" value="1"/>
</dbReference>
<dbReference type="InterPro" id="IPR001254">
    <property type="entry name" value="Trypsin_dom"/>
</dbReference>
<keyword evidence="4" id="KW-0645">Protease</keyword>
<dbReference type="PROSITE" id="PS00135">
    <property type="entry name" value="TRYPSIN_SER"/>
    <property type="match status" value="1"/>
</dbReference>
<organism evidence="4 5">
    <name type="scientific">Tupaia chinensis</name>
    <name type="common">Chinese tree shrew</name>
    <name type="synonym">Tupaia belangeri chinensis</name>
    <dbReference type="NCBI Taxonomy" id="246437"/>
    <lineage>
        <taxon>Eukaryota</taxon>
        <taxon>Metazoa</taxon>
        <taxon>Chordata</taxon>
        <taxon>Craniata</taxon>
        <taxon>Vertebrata</taxon>
        <taxon>Euteleostomi</taxon>
        <taxon>Mammalia</taxon>
        <taxon>Eutheria</taxon>
        <taxon>Euarchontoglires</taxon>
        <taxon>Scandentia</taxon>
        <taxon>Tupaiidae</taxon>
        <taxon>Tupaia</taxon>
    </lineage>
</organism>
<dbReference type="FunCoup" id="L9JN14">
    <property type="interactions" value="154"/>
</dbReference>
<dbReference type="SUPFAM" id="SSF50494">
    <property type="entry name" value="Trypsin-like serine proteases"/>
    <property type="match status" value="1"/>
</dbReference>
<evidence type="ECO:0000313" key="5">
    <source>
        <dbReference type="Proteomes" id="UP000011518"/>
    </source>
</evidence>
<reference evidence="5" key="1">
    <citation type="submission" date="2012-07" db="EMBL/GenBank/DDBJ databases">
        <title>Genome of the Chinese tree shrew, a rising model animal genetically related to primates.</title>
        <authorList>
            <person name="Zhang G."/>
            <person name="Fan Y."/>
            <person name="Yao Y."/>
            <person name="Huang Z."/>
        </authorList>
    </citation>
    <scope>NUCLEOTIDE SEQUENCE [LARGE SCALE GENOMIC DNA]</scope>
</reference>
<dbReference type="PANTHER" id="PTHR24253:SF42">
    <property type="entry name" value="PROTEASE, SERINE 47"/>
    <property type="match status" value="1"/>
</dbReference>
<evidence type="ECO:0000259" key="3">
    <source>
        <dbReference type="PROSITE" id="PS50240"/>
    </source>
</evidence>
<keyword evidence="5" id="KW-1185">Reference proteome</keyword>